<evidence type="ECO:0000256" key="3">
    <source>
        <dbReference type="ARBA" id="ARBA00023242"/>
    </source>
</evidence>
<dbReference type="AlphaFoldDB" id="A0A0M0J8Q1"/>
<dbReference type="InterPro" id="IPR036910">
    <property type="entry name" value="HMG_box_dom_sf"/>
</dbReference>
<evidence type="ECO:0000313" key="9">
    <source>
        <dbReference type="EMBL" id="KOO22608.1"/>
    </source>
</evidence>
<feature type="region of interest" description="Disordered" evidence="5">
    <location>
        <begin position="268"/>
        <end position="304"/>
    </location>
</feature>
<evidence type="ECO:0000256" key="2">
    <source>
        <dbReference type="ARBA" id="ARBA00023125"/>
    </source>
</evidence>
<feature type="compositionally biased region" description="Basic and acidic residues" evidence="5">
    <location>
        <begin position="398"/>
        <end position="411"/>
    </location>
</feature>
<dbReference type="InterPro" id="IPR001005">
    <property type="entry name" value="SANT/Myb"/>
</dbReference>
<organism evidence="9 10">
    <name type="scientific">Chrysochromulina tobinii</name>
    <dbReference type="NCBI Taxonomy" id="1460289"/>
    <lineage>
        <taxon>Eukaryota</taxon>
        <taxon>Haptista</taxon>
        <taxon>Haptophyta</taxon>
        <taxon>Prymnesiophyceae</taxon>
        <taxon>Prymnesiales</taxon>
        <taxon>Chrysochromulinaceae</taxon>
        <taxon>Chrysochromulina</taxon>
    </lineage>
</organism>
<feature type="region of interest" description="Disordered" evidence="5">
    <location>
        <begin position="538"/>
        <end position="563"/>
    </location>
</feature>
<keyword evidence="3 4" id="KW-0539">Nucleus</keyword>
<dbReference type="SMART" id="SM00717">
    <property type="entry name" value="SANT"/>
    <property type="match status" value="1"/>
</dbReference>
<dbReference type="GO" id="GO:0003677">
    <property type="term" value="F:DNA binding"/>
    <property type="evidence" value="ECO:0007669"/>
    <property type="project" value="UniProtKB-UniRule"/>
</dbReference>
<dbReference type="PANTHER" id="PTHR48112:SF32">
    <property type="entry name" value="HIGH MOBILITY GROUP PROTEIN B3"/>
    <property type="match status" value="1"/>
</dbReference>
<evidence type="ECO:0000259" key="8">
    <source>
        <dbReference type="PROSITE" id="PS51294"/>
    </source>
</evidence>
<evidence type="ECO:0000313" key="10">
    <source>
        <dbReference type="Proteomes" id="UP000037460"/>
    </source>
</evidence>
<dbReference type="CDD" id="cd00167">
    <property type="entry name" value="SANT"/>
    <property type="match status" value="1"/>
</dbReference>
<gene>
    <name evidence="9" type="ORF">Ctob_005607</name>
</gene>
<dbReference type="Proteomes" id="UP000037460">
    <property type="component" value="Unassembled WGS sequence"/>
</dbReference>
<dbReference type="PROSITE" id="PS50118">
    <property type="entry name" value="HMG_BOX_2"/>
    <property type="match status" value="1"/>
</dbReference>
<dbReference type="Pfam" id="PF00249">
    <property type="entry name" value="Myb_DNA-binding"/>
    <property type="match status" value="1"/>
</dbReference>
<dbReference type="SUPFAM" id="SSF46689">
    <property type="entry name" value="Homeodomain-like"/>
    <property type="match status" value="1"/>
</dbReference>
<evidence type="ECO:0000259" key="7">
    <source>
        <dbReference type="PROSITE" id="PS50118"/>
    </source>
</evidence>
<dbReference type="InterPro" id="IPR050342">
    <property type="entry name" value="HMGB"/>
</dbReference>
<comment type="caution">
    <text evidence="9">The sequence shown here is derived from an EMBL/GenBank/DDBJ whole genome shotgun (WGS) entry which is preliminary data.</text>
</comment>
<evidence type="ECO:0000256" key="1">
    <source>
        <dbReference type="ARBA" id="ARBA00004123"/>
    </source>
</evidence>
<dbReference type="Gene3D" id="1.10.30.10">
    <property type="entry name" value="High mobility group box domain"/>
    <property type="match status" value="1"/>
</dbReference>
<feature type="domain" description="HTH myb-type" evidence="8">
    <location>
        <begin position="176"/>
        <end position="225"/>
    </location>
</feature>
<dbReference type="Pfam" id="PF00505">
    <property type="entry name" value="HMG_box"/>
    <property type="match status" value="1"/>
</dbReference>
<dbReference type="InterPro" id="IPR009071">
    <property type="entry name" value="HMG_box_dom"/>
</dbReference>
<protein>
    <submittedName>
        <fullName evidence="9">High mobility group protein</fullName>
    </submittedName>
</protein>
<reference evidence="10" key="1">
    <citation type="journal article" date="2015" name="PLoS Genet.">
        <title>Genome Sequence and Transcriptome Analyses of Chrysochromulina tobin: Metabolic Tools for Enhanced Algal Fitness in the Prominent Order Prymnesiales (Haptophyceae).</title>
        <authorList>
            <person name="Hovde B.T."/>
            <person name="Deodato C.R."/>
            <person name="Hunsperger H.M."/>
            <person name="Ryken S.A."/>
            <person name="Yost W."/>
            <person name="Jha R.K."/>
            <person name="Patterson J."/>
            <person name="Monnat R.J. Jr."/>
            <person name="Barlow S.B."/>
            <person name="Starkenburg S.R."/>
            <person name="Cattolico R.A."/>
        </authorList>
    </citation>
    <scope>NUCLEOTIDE SEQUENCE</scope>
    <source>
        <strain evidence="10">CCMP291</strain>
    </source>
</reference>
<dbReference type="SMART" id="SM00398">
    <property type="entry name" value="HMG"/>
    <property type="match status" value="1"/>
</dbReference>
<keyword evidence="10" id="KW-1185">Reference proteome</keyword>
<feature type="domain" description="Myb-like" evidence="6">
    <location>
        <begin position="176"/>
        <end position="221"/>
    </location>
</feature>
<keyword evidence="2 4" id="KW-0238">DNA-binding</keyword>
<accession>A0A0M0J8Q1</accession>
<evidence type="ECO:0000256" key="4">
    <source>
        <dbReference type="PROSITE-ProRule" id="PRU00267"/>
    </source>
</evidence>
<dbReference type="PROSITE" id="PS50090">
    <property type="entry name" value="MYB_LIKE"/>
    <property type="match status" value="1"/>
</dbReference>
<proteinExistence type="predicted"/>
<dbReference type="InterPro" id="IPR009057">
    <property type="entry name" value="Homeodomain-like_sf"/>
</dbReference>
<feature type="DNA-binding region" description="HMG box" evidence="4">
    <location>
        <begin position="318"/>
        <end position="386"/>
    </location>
</feature>
<dbReference type="EMBL" id="JWZX01003267">
    <property type="protein sequence ID" value="KOO22608.1"/>
    <property type="molecule type" value="Genomic_DNA"/>
</dbReference>
<dbReference type="PROSITE" id="PS51294">
    <property type="entry name" value="HTH_MYB"/>
    <property type="match status" value="1"/>
</dbReference>
<feature type="domain" description="HMG box" evidence="7">
    <location>
        <begin position="318"/>
        <end position="386"/>
    </location>
</feature>
<dbReference type="Gene3D" id="1.10.10.60">
    <property type="entry name" value="Homeodomain-like"/>
    <property type="match status" value="1"/>
</dbReference>
<feature type="region of interest" description="Disordered" evidence="5">
    <location>
        <begin position="398"/>
        <end position="419"/>
    </location>
</feature>
<name>A0A0M0J8Q1_9EUKA</name>
<evidence type="ECO:0000259" key="6">
    <source>
        <dbReference type="PROSITE" id="PS50090"/>
    </source>
</evidence>
<evidence type="ECO:0000256" key="5">
    <source>
        <dbReference type="SAM" id="MobiDB-lite"/>
    </source>
</evidence>
<dbReference type="PANTHER" id="PTHR48112">
    <property type="entry name" value="HIGH MOBILITY GROUP PROTEIN DSP1"/>
    <property type="match status" value="1"/>
</dbReference>
<dbReference type="InterPro" id="IPR017930">
    <property type="entry name" value="Myb_dom"/>
</dbReference>
<sequence>MATIAVSSVAPVEPPTAMATLEPPVAAGTTATASPASSTAALGVAAQLHAAQAAASKAAVQAAIAAQAAAAATAGRPFIAPTAAGSLPQVNPLLAGATTIMIPGVGLVMHTPAPAGMTLTIGETTADAEVTAVAQSTTLMDPMAIAHAAAAAAYHNQQMQLQMALNKRPGGSKVPRWSAEEQARLMGLVTELGDKNWKEIAARLGNGRSATAVEQHYNIVIGKRKRSNAQEGEADAGPAIGLDEGTRFARAEEAAAAAAAKQAERQAKALEKEAKATKRAAERAERDQANSAKKVEKEEKKAKREAERAIKAELMKMPRKPHSSYLYFCDETREALKAAHPDTSVPDLAKLQGAAWKALDESEKQVYMDKAAEDLERYKAEMEAGNWYEREKELKRQEEERRIAAGEEPPSKKSKSPSRKLPRNLIAWYVPEGYAVASQPPTSAQLEFGCEAGDALLGKHILFNWGSPEPVGWCEGIIESRNMDSSLMIDEETRDIVNFIVYYAIDDDKSQHNLELQFYGGGPMAAFGNWVLLEPAPSASGAHAEGTAAPSQAKPEEAPQQAP</sequence>
<dbReference type="OrthoDB" id="1919336at2759"/>
<dbReference type="SUPFAM" id="SSF47095">
    <property type="entry name" value="HMG-box"/>
    <property type="match status" value="1"/>
</dbReference>
<dbReference type="GO" id="GO:0005634">
    <property type="term" value="C:nucleus"/>
    <property type="evidence" value="ECO:0007669"/>
    <property type="project" value="UniProtKB-SubCell"/>
</dbReference>
<comment type="subcellular location">
    <subcellularLocation>
        <location evidence="1">Nucleus</location>
    </subcellularLocation>
</comment>